<feature type="binding site" evidence="6">
    <location>
        <position position="70"/>
    </location>
    <ligand>
        <name>Mg(2+)</name>
        <dbReference type="ChEBI" id="CHEBI:18420"/>
    </ligand>
</feature>
<reference evidence="8 9" key="1">
    <citation type="submission" date="2024-01" db="EMBL/GenBank/DDBJ databases">
        <title>The genome of the rayed Mediterranean limpet Patella caerulea (Linnaeus, 1758).</title>
        <authorList>
            <person name="Anh-Thu Weber A."/>
            <person name="Halstead-Nussloch G."/>
        </authorList>
    </citation>
    <scope>NUCLEOTIDE SEQUENCE [LARGE SCALE GENOMIC DNA]</scope>
    <source>
        <strain evidence="8">AATW-2023a</strain>
        <tissue evidence="8">Whole specimen</tissue>
    </source>
</reference>
<dbReference type="SMART" id="SM00178">
    <property type="entry name" value="SAR"/>
    <property type="match status" value="1"/>
</dbReference>
<accession>A0AAN8PMF1</accession>
<organism evidence="8 9">
    <name type="scientific">Patella caerulea</name>
    <name type="common">Rayed Mediterranean limpet</name>
    <dbReference type="NCBI Taxonomy" id="87958"/>
    <lineage>
        <taxon>Eukaryota</taxon>
        <taxon>Metazoa</taxon>
        <taxon>Spiralia</taxon>
        <taxon>Lophotrochozoa</taxon>
        <taxon>Mollusca</taxon>
        <taxon>Gastropoda</taxon>
        <taxon>Patellogastropoda</taxon>
        <taxon>Patelloidea</taxon>
        <taxon>Patellidae</taxon>
        <taxon>Patella</taxon>
    </lineage>
</organism>
<dbReference type="InterPro" id="IPR006689">
    <property type="entry name" value="Small_GTPase_ARF/SAR"/>
</dbReference>
<keyword evidence="4 5" id="KW-0342">GTP-binding</keyword>
<keyword evidence="6" id="KW-0479">Metal-binding</keyword>
<dbReference type="SUPFAM" id="SSF52540">
    <property type="entry name" value="P-loop containing nucleoside triphosphate hydrolases"/>
    <property type="match status" value="1"/>
</dbReference>
<evidence type="ECO:0000313" key="8">
    <source>
        <dbReference type="EMBL" id="KAK6178018.1"/>
    </source>
</evidence>
<proteinExistence type="inferred from homology"/>
<protein>
    <submittedName>
        <fullName evidence="8">Uncharacterized protein</fullName>
    </submittedName>
</protein>
<keyword evidence="7" id="KW-1133">Transmembrane helix</keyword>
<keyword evidence="6" id="KW-0460">Magnesium</keyword>
<dbReference type="InterPro" id="IPR027417">
    <property type="entry name" value="P-loop_NTPase"/>
</dbReference>
<evidence type="ECO:0000256" key="5">
    <source>
        <dbReference type="PIRSR" id="PIRSR606689-1"/>
    </source>
</evidence>
<feature type="binding site" evidence="5">
    <location>
        <position position="112"/>
    </location>
    <ligand>
        <name>GTP</name>
        <dbReference type="ChEBI" id="CHEBI:37565"/>
    </ligand>
</feature>
<evidence type="ECO:0000313" key="9">
    <source>
        <dbReference type="Proteomes" id="UP001347796"/>
    </source>
</evidence>
<keyword evidence="7" id="KW-0812">Transmembrane</keyword>
<comment type="similarity">
    <text evidence="1">Belongs to the small GTPase superfamily. Arf family.</text>
</comment>
<dbReference type="Pfam" id="PF00025">
    <property type="entry name" value="Arf"/>
    <property type="match status" value="1"/>
</dbReference>
<dbReference type="EMBL" id="JAZGQO010000009">
    <property type="protein sequence ID" value="KAK6178018.1"/>
    <property type="molecule type" value="Genomic_DNA"/>
</dbReference>
<dbReference type="GO" id="GO:0003924">
    <property type="term" value="F:GTPase activity"/>
    <property type="evidence" value="ECO:0007669"/>
    <property type="project" value="InterPro"/>
</dbReference>
<dbReference type="Proteomes" id="UP001347796">
    <property type="component" value="Unassembled WGS sequence"/>
</dbReference>
<evidence type="ECO:0000256" key="4">
    <source>
        <dbReference type="ARBA" id="ARBA00023134"/>
    </source>
</evidence>
<dbReference type="GO" id="GO:0046872">
    <property type="term" value="F:metal ion binding"/>
    <property type="evidence" value="ECO:0007669"/>
    <property type="project" value="UniProtKB-KW"/>
</dbReference>
<dbReference type="PANTHER" id="PTHR45697">
    <property type="entry name" value="ADP-RIBOSYLATION FACTOR-LIKE PROTEIN 2-RELATED"/>
    <property type="match status" value="1"/>
</dbReference>
<dbReference type="SMART" id="SM00177">
    <property type="entry name" value="ARF"/>
    <property type="match status" value="1"/>
</dbReference>
<gene>
    <name evidence="8" type="ORF">SNE40_012862</name>
</gene>
<comment type="caution">
    <text evidence="8">The sequence shown here is derived from an EMBL/GenBank/DDBJ whole genome shotgun (WGS) entry which is preliminary data.</text>
</comment>
<dbReference type="PRINTS" id="PR00328">
    <property type="entry name" value="SAR1GTPBP"/>
</dbReference>
<evidence type="ECO:0000256" key="6">
    <source>
        <dbReference type="PIRSR" id="PIRSR606689-2"/>
    </source>
</evidence>
<keyword evidence="9" id="KW-1185">Reference proteome</keyword>
<dbReference type="PROSITE" id="PS51417">
    <property type="entry name" value="ARF"/>
    <property type="match status" value="1"/>
</dbReference>
<evidence type="ECO:0000256" key="1">
    <source>
        <dbReference type="ARBA" id="ARBA00010290"/>
    </source>
</evidence>
<evidence type="ECO:0000256" key="2">
    <source>
        <dbReference type="ARBA" id="ARBA00022707"/>
    </source>
</evidence>
<feature type="binding site" evidence="6">
    <location>
        <position position="90"/>
    </location>
    <ligand>
        <name>Mg(2+)</name>
        <dbReference type="ChEBI" id="CHEBI:18420"/>
    </ligand>
</feature>
<keyword evidence="2" id="KW-0519">Myristate</keyword>
<keyword evidence="2" id="KW-0449">Lipoprotein</keyword>
<keyword evidence="3 5" id="KW-0547">Nucleotide-binding</keyword>
<keyword evidence="7" id="KW-0472">Membrane</keyword>
<dbReference type="GO" id="GO:0005525">
    <property type="term" value="F:GTP binding"/>
    <property type="evidence" value="ECO:0007669"/>
    <property type="project" value="UniProtKB-KW"/>
</dbReference>
<name>A0AAN8PMF1_PATCE</name>
<dbReference type="AlphaFoldDB" id="A0AAN8PMF1"/>
<sequence>MAVALGSLLQRPAIYIATGVAGVCVVYGLYRAWRYFRPNTEDEYFERIKNIPNPGERRVLILGLDGAGKTRFARCFCKGRRRLGSTEETTVGFYVNSVTLGEIYLNMWDVGGSANCRGYWKEFVLNLDAICYCVDSSQPARFDEARRELHTFLKYEQTKGIPLILIATKRDKIDSVSPFALYQHMNLDLVKKKRPVYLVGVQAPDSGARKGFMETYRLLVSIVEDKKKKV</sequence>
<evidence type="ECO:0000256" key="7">
    <source>
        <dbReference type="SAM" id="Phobius"/>
    </source>
</evidence>
<feature type="binding site" evidence="5">
    <location>
        <begin position="63"/>
        <end position="70"/>
    </location>
    <ligand>
        <name>GTP</name>
        <dbReference type="ChEBI" id="CHEBI:37565"/>
    </ligand>
</feature>
<dbReference type="Gene3D" id="3.40.50.300">
    <property type="entry name" value="P-loop containing nucleotide triphosphate hydrolases"/>
    <property type="match status" value="1"/>
</dbReference>
<feature type="transmembrane region" description="Helical" evidence="7">
    <location>
        <begin position="12"/>
        <end position="30"/>
    </location>
</feature>
<evidence type="ECO:0000256" key="3">
    <source>
        <dbReference type="ARBA" id="ARBA00022741"/>
    </source>
</evidence>
<dbReference type="InterPro" id="IPR044612">
    <property type="entry name" value="ARL2/3"/>
</dbReference>